<protein>
    <submittedName>
        <fullName evidence="1">Uncharacterized protein</fullName>
    </submittedName>
</protein>
<organism evidence="1 2">
    <name type="scientific">Cladophialophora carrionii</name>
    <dbReference type="NCBI Taxonomy" id="86049"/>
    <lineage>
        <taxon>Eukaryota</taxon>
        <taxon>Fungi</taxon>
        <taxon>Dikarya</taxon>
        <taxon>Ascomycota</taxon>
        <taxon>Pezizomycotina</taxon>
        <taxon>Eurotiomycetes</taxon>
        <taxon>Chaetothyriomycetidae</taxon>
        <taxon>Chaetothyriales</taxon>
        <taxon>Herpotrichiellaceae</taxon>
        <taxon>Cladophialophora</taxon>
    </lineage>
</organism>
<dbReference type="Proteomes" id="UP000094526">
    <property type="component" value="Unassembled WGS sequence"/>
</dbReference>
<dbReference type="EMBL" id="LGRB01000021">
    <property type="protein sequence ID" value="OCT44168.1"/>
    <property type="molecule type" value="Genomic_DNA"/>
</dbReference>
<accession>A0A1C1C6R7</accession>
<name>A0A1C1C6R7_9EURO</name>
<dbReference type="VEuPathDB" id="FungiDB:CLCR_11194"/>
<gene>
    <name evidence="1" type="ORF">CLCR_11194</name>
</gene>
<evidence type="ECO:0000313" key="2">
    <source>
        <dbReference type="Proteomes" id="UP000094526"/>
    </source>
</evidence>
<proteinExistence type="predicted"/>
<sequence length="91" mass="10157">MVRFSQVLVPHNDESAYRNKLESLIFRDMKLSTQRTSPTGNFISSDLFQFCLLGTVMTISLSLSDLHLMNGTGLRQPNLAGLDGNALRRQA</sequence>
<evidence type="ECO:0000313" key="1">
    <source>
        <dbReference type="EMBL" id="OCT44168.1"/>
    </source>
</evidence>
<keyword evidence="2" id="KW-1185">Reference proteome</keyword>
<reference evidence="2" key="1">
    <citation type="submission" date="2015-07" db="EMBL/GenBank/DDBJ databases">
        <authorList>
            <person name="Teixeira M.M."/>
            <person name="Souza R.C."/>
            <person name="Almeida L.G."/>
            <person name="Vicente V.A."/>
            <person name="de Hoog S."/>
            <person name="Bocca A.L."/>
            <person name="de Almeida S.R."/>
            <person name="Vasconcelos A.T."/>
            <person name="Felipe M.S."/>
        </authorList>
    </citation>
    <scope>NUCLEOTIDE SEQUENCE [LARGE SCALE GENOMIC DNA]</scope>
    <source>
        <strain evidence="2">KSF</strain>
    </source>
</reference>
<comment type="caution">
    <text evidence="1">The sequence shown here is derived from an EMBL/GenBank/DDBJ whole genome shotgun (WGS) entry which is preliminary data.</text>
</comment>
<dbReference type="AlphaFoldDB" id="A0A1C1C6R7"/>